<accession>X0VEC1</accession>
<reference evidence="2" key="1">
    <citation type="journal article" date="2014" name="Front. Microbiol.">
        <title>High frequency of phylogenetically diverse reductive dehalogenase-homologous genes in deep subseafloor sedimentary metagenomes.</title>
        <authorList>
            <person name="Kawai M."/>
            <person name="Futagami T."/>
            <person name="Toyoda A."/>
            <person name="Takaki Y."/>
            <person name="Nishi S."/>
            <person name="Hori S."/>
            <person name="Arai W."/>
            <person name="Tsubouchi T."/>
            <person name="Morono Y."/>
            <person name="Uchiyama I."/>
            <person name="Ito T."/>
            <person name="Fujiyama A."/>
            <person name="Inagaki F."/>
            <person name="Takami H."/>
        </authorList>
    </citation>
    <scope>NUCLEOTIDE SEQUENCE</scope>
    <source>
        <strain evidence="2">Expedition CK06-06</strain>
    </source>
</reference>
<feature type="transmembrane region" description="Helical" evidence="1">
    <location>
        <begin position="131"/>
        <end position="149"/>
    </location>
</feature>
<name>X0VEC1_9ZZZZ</name>
<organism evidence="2">
    <name type="scientific">marine sediment metagenome</name>
    <dbReference type="NCBI Taxonomy" id="412755"/>
    <lineage>
        <taxon>unclassified sequences</taxon>
        <taxon>metagenomes</taxon>
        <taxon>ecological metagenomes</taxon>
    </lineage>
</organism>
<proteinExistence type="predicted"/>
<sequence length="191" mass="21108">NIVANIPVEIARFGMERAGRVGPIPSNLILLFWGFWFIAFVVQMYLTAGHHIFMLRMVRGEPYQIGDLFSGGRFVVRMLGNNLVMFILVGLGMMACIVPGVIVLLMFWPFVYVLVDTDARGLEPLSRAKDITSGNWGAVFLLFLAFVGIQFAGAIACLVPLLLTTPFVVLLFAVAYCEMTGQRVASNENRA</sequence>
<keyword evidence="1" id="KW-0472">Membrane</keyword>
<feature type="transmembrane region" description="Helical" evidence="1">
    <location>
        <begin position="83"/>
        <end position="111"/>
    </location>
</feature>
<dbReference type="InterPro" id="IPR010380">
    <property type="entry name" value="DUF975"/>
</dbReference>
<dbReference type="EMBL" id="BARS01036590">
    <property type="protein sequence ID" value="GAG16690.1"/>
    <property type="molecule type" value="Genomic_DNA"/>
</dbReference>
<evidence type="ECO:0000313" key="2">
    <source>
        <dbReference type="EMBL" id="GAG16690.1"/>
    </source>
</evidence>
<evidence type="ECO:0000256" key="1">
    <source>
        <dbReference type="SAM" id="Phobius"/>
    </source>
</evidence>
<keyword evidence="1" id="KW-0812">Transmembrane</keyword>
<evidence type="ECO:0008006" key="3">
    <source>
        <dbReference type="Google" id="ProtNLM"/>
    </source>
</evidence>
<dbReference type="AlphaFoldDB" id="X0VEC1"/>
<feature type="transmembrane region" description="Helical" evidence="1">
    <location>
        <begin position="28"/>
        <end position="48"/>
    </location>
</feature>
<dbReference type="PANTHER" id="PTHR40076">
    <property type="entry name" value="MEMBRANE PROTEIN-RELATED"/>
    <property type="match status" value="1"/>
</dbReference>
<keyword evidence="1" id="KW-1133">Transmembrane helix</keyword>
<gene>
    <name evidence="2" type="ORF">S01H1_56216</name>
</gene>
<protein>
    <recommendedName>
        <fullName evidence="3">Glycerophosphoryl diester phosphodiesterase membrane domain-containing protein</fullName>
    </recommendedName>
</protein>
<feature type="non-terminal residue" evidence="2">
    <location>
        <position position="1"/>
    </location>
</feature>
<dbReference type="PANTHER" id="PTHR40076:SF1">
    <property type="entry name" value="MEMBRANE PROTEIN"/>
    <property type="match status" value="1"/>
</dbReference>
<feature type="transmembrane region" description="Helical" evidence="1">
    <location>
        <begin position="156"/>
        <end position="176"/>
    </location>
</feature>
<comment type="caution">
    <text evidence="2">The sequence shown here is derived from an EMBL/GenBank/DDBJ whole genome shotgun (WGS) entry which is preliminary data.</text>
</comment>